<gene>
    <name evidence="1" type="ORF">SAMN05192543_104264</name>
</gene>
<dbReference type="InterPro" id="IPR025522">
    <property type="entry name" value="DUF4410"/>
</dbReference>
<reference evidence="1 2" key="1">
    <citation type="submission" date="2016-10" db="EMBL/GenBank/DDBJ databases">
        <authorList>
            <person name="de Groot N.N."/>
        </authorList>
    </citation>
    <scope>NUCLEOTIDE SEQUENCE [LARGE SCALE GENOMIC DNA]</scope>
    <source>
        <strain evidence="1 2">LMG 23650</strain>
    </source>
</reference>
<dbReference type="Proteomes" id="UP000199548">
    <property type="component" value="Unassembled WGS sequence"/>
</dbReference>
<accession>A0A1I3L650</accession>
<evidence type="ECO:0000313" key="2">
    <source>
        <dbReference type="Proteomes" id="UP000199548"/>
    </source>
</evidence>
<sequence>MLVLHNRALNNARHLALPHHVTMNRIESHAARLLVLAALFVLAGCAGTHVKSVQTAPLATQIPAPRTVAVIVENVAPPLQDASAQKQQLNDANQVINRLNEGLIAFLKSRNLTIVSPAAHPDLTLHCNVLEVRGGTEWLRILIGYGAGRAALRTRVTLFGSAVTAQPLVIFETESTTGKLPGAGFGLASSNAVAAGGAALSIPGGLRQGLAAEANDSIEHIGNELGKYFKSQNWPSAEANNGHLSNEQR</sequence>
<dbReference type="Pfam" id="PF14366">
    <property type="entry name" value="DUF4410"/>
    <property type="match status" value="1"/>
</dbReference>
<keyword evidence="2" id="KW-1185">Reference proteome</keyword>
<dbReference type="OrthoDB" id="111773at2"/>
<proteinExistence type="predicted"/>
<organism evidence="1 2">
    <name type="scientific">Paraburkholderia megapolitana</name>
    <dbReference type="NCBI Taxonomy" id="420953"/>
    <lineage>
        <taxon>Bacteria</taxon>
        <taxon>Pseudomonadati</taxon>
        <taxon>Pseudomonadota</taxon>
        <taxon>Betaproteobacteria</taxon>
        <taxon>Burkholderiales</taxon>
        <taxon>Burkholderiaceae</taxon>
        <taxon>Paraburkholderia</taxon>
    </lineage>
</organism>
<dbReference type="AlphaFoldDB" id="A0A1I3L650"/>
<dbReference type="STRING" id="420953.SAMN05192543_104264"/>
<dbReference type="EMBL" id="FOQU01000004">
    <property type="protein sequence ID" value="SFI80167.1"/>
    <property type="molecule type" value="Genomic_DNA"/>
</dbReference>
<name>A0A1I3L650_9BURK</name>
<evidence type="ECO:0008006" key="3">
    <source>
        <dbReference type="Google" id="ProtNLM"/>
    </source>
</evidence>
<evidence type="ECO:0000313" key="1">
    <source>
        <dbReference type="EMBL" id="SFI80167.1"/>
    </source>
</evidence>
<protein>
    <recommendedName>
        <fullName evidence="3">DUF4410 domain-containing protein</fullName>
    </recommendedName>
</protein>